<dbReference type="EMBL" id="SMKU01000159">
    <property type="protein sequence ID" value="TDD80116.1"/>
    <property type="molecule type" value="Genomic_DNA"/>
</dbReference>
<protein>
    <recommendedName>
        <fullName evidence="1">Transcriptional regulator TetR C-terminal Proteobacteria type domain-containing protein</fullName>
    </recommendedName>
</protein>
<proteinExistence type="predicted"/>
<dbReference type="OrthoDB" id="7186128at2"/>
<accession>A0A4R5B6S3</accession>
<keyword evidence="3" id="KW-1185">Reference proteome</keyword>
<dbReference type="InterPro" id="IPR039536">
    <property type="entry name" value="TetR_C_Proteobacteria"/>
</dbReference>
<name>A0A4R5B6S3_9ACTN</name>
<dbReference type="Gene3D" id="1.10.357.10">
    <property type="entry name" value="Tetracycline Repressor, domain 2"/>
    <property type="match status" value="1"/>
</dbReference>
<evidence type="ECO:0000313" key="2">
    <source>
        <dbReference type="EMBL" id="TDD80116.1"/>
    </source>
</evidence>
<evidence type="ECO:0000259" key="1">
    <source>
        <dbReference type="Pfam" id="PF14246"/>
    </source>
</evidence>
<dbReference type="Proteomes" id="UP000294513">
    <property type="component" value="Unassembled WGS sequence"/>
</dbReference>
<reference evidence="2 3" key="1">
    <citation type="submission" date="2019-03" db="EMBL/GenBank/DDBJ databases">
        <title>Draft genome sequences of novel Actinobacteria.</title>
        <authorList>
            <person name="Sahin N."/>
            <person name="Ay H."/>
            <person name="Saygin H."/>
        </authorList>
    </citation>
    <scope>NUCLEOTIDE SEQUENCE [LARGE SCALE GENOMIC DNA]</scope>
    <source>
        <strain evidence="2 3">H3C3</strain>
    </source>
</reference>
<gene>
    <name evidence="2" type="ORF">E1298_26470</name>
</gene>
<evidence type="ECO:0000313" key="3">
    <source>
        <dbReference type="Proteomes" id="UP000294513"/>
    </source>
</evidence>
<feature type="domain" description="Transcriptional regulator TetR C-terminal Proteobacteria type" evidence="1">
    <location>
        <begin position="6"/>
        <end position="97"/>
    </location>
</feature>
<dbReference type="Pfam" id="PF14246">
    <property type="entry name" value="TetR_C_7"/>
    <property type="match status" value="1"/>
</dbReference>
<sequence>MRRARLIAESDRHPWLLDEWRQPGVALERVLGQAIARQVERGVLEVCDPALAAHQLILVVIIEALTRTRYGRRRLGDAEAGEIVDIGVEMWLRCYRARPPDVG</sequence>
<comment type="caution">
    <text evidence="2">The sequence shown here is derived from an EMBL/GenBank/DDBJ whole genome shotgun (WGS) entry which is preliminary data.</text>
</comment>
<organism evidence="2 3">
    <name type="scientific">Actinomadura rubrisoli</name>
    <dbReference type="NCBI Taxonomy" id="2530368"/>
    <lineage>
        <taxon>Bacteria</taxon>
        <taxon>Bacillati</taxon>
        <taxon>Actinomycetota</taxon>
        <taxon>Actinomycetes</taxon>
        <taxon>Streptosporangiales</taxon>
        <taxon>Thermomonosporaceae</taxon>
        <taxon>Actinomadura</taxon>
    </lineage>
</organism>
<dbReference type="AlphaFoldDB" id="A0A4R5B6S3"/>
<dbReference type="RefSeq" id="WP_131897862.1">
    <property type="nucleotide sequence ID" value="NZ_SMKU01000159.1"/>
</dbReference>